<dbReference type="SMART" id="SM01400">
    <property type="entry name" value="Pribosyltran_N"/>
    <property type="match status" value="1"/>
</dbReference>
<dbReference type="CDD" id="cd06223">
    <property type="entry name" value="PRTases_typeI"/>
    <property type="match status" value="1"/>
</dbReference>
<dbReference type="EC" id="2.7.6.1" evidence="6"/>
<keyword evidence="6" id="KW-0418">Kinase</keyword>
<dbReference type="PANTHER" id="PTHR10210:SF41">
    <property type="entry name" value="RIBOSE-PHOSPHATE PYROPHOSPHOKINASE 1, CHLOROPLASTIC"/>
    <property type="match status" value="1"/>
</dbReference>
<gene>
    <name evidence="6" type="primary">prs2</name>
    <name evidence="6" type="ORF">STARVERO_04414</name>
</gene>
<dbReference type="GO" id="GO:0016301">
    <property type="term" value="F:kinase activity"/>
    <property type="evidence" value="ECO:0007669"/>
    <property type="project" value="UniProtKB-KW"/>
</dbReference>
<keyword evidence="7" id="KW-1185">Reference proteome</keyword>
<dbReference type="GO" id="GO:0005737">
    <property type="term" value="C:cytoplasm"/>
    <property type="evidence" value="ECO:0007669"/>
    <property type="project" value="TreeGrafter"/>
</dbReference>
<name>A0A5S9R5B2_9HYPH</name>
<accession>A0A5S9R5B2</accession>
<evidence type="ECO:0000313" key="7">
    <source>
        <dbReference type="Proteomes" id="UP000433050"/>
    </source>
</evidence>
<evidence type="ECO:0000259" key="4">
    <source>
        <dbReference type="Pfam" id="PF00156"/>
    </source>
</evidence>
<dbReference type="GO" id="GO:0000287">
    <property type="term" value="F:magnesium ion binding"/>
    <property type="evidence" value="ECO:0007669"/>
    <property type="project" value="InterPro"/>
</dbReference>
<dbReference type="GO" id="GO:0004749">
    <property type="term" value="F:ribose phosphate diphosphokinase activity"/>
    <property type="evidence" value="ECO:0007669"/>
    <property type="project" value="UniProtKB-EC"/>
</dbReference>
<evidence type="ECO:0000256" key="1">
    <source>
        <dbReference type="ARBA" id="ARBA00022727"/>
    </source>
</evidence>
<dbReference type="InterPro" id="IPR005946">
    <property type="entry name" value="Rib-P_diPkinase"/>
</dbReference>
<dbReference type="InterPro" id="IPR029099">
    <property type="entry name" value="Pribosyltran_N"/>
</dbReference>
<feature type="compositionally biased region" description="Basic and acidic residues" evidence="3">
    <location>
        <begin position="314"/>
        <end position="325"/>
    </location>
</feature>
<evidence type="ECO:0000259" key="5">
    <source>
        <dbReference type="Pfam" id="PF13793"/>
    </source>
</evidence>
<dbReference type="AlphaFoldDB" id="A0A5S9R5B2"/>
<protein>
    <submittedName>
        <fullName evidence="6">Ribose-phosphate pyrophosphokinase 2</fullName>
        <ecNumber evidence="6">2.7.6.1</ecNumber>
    </submittedName>
</protein>
<proteinExistence type="inferred from homology"/>
<dbReference type="SUPFAM" id="SSF53271">
    <property type="entry name" value="PRTase-like"/>
    <property type="match status" value="2"/>
</dbReference>
<dbReference type="InterPro" id="IPR029057">
    <property type="entry name" value="PRTase-like"/>
</dbReference>
<dbReference type="InterPro" id="IPR000836">
    <property type="entry name" value="PRTase_dom"/>
</dbReference>
<feature type="compositionally biased region" description="Pro residues" evidence="3">
    <location>
        <begin position="332"/>
        <end position="342"/>
    </location>
</feature>
<evidence type="ECO:0000256" key="3">
    <source>
        <dbReference type="SAM" id="MobiDB-lite"/>
    </source>
</evidence>
<sequence>MATAPAQKISAPVIVPLPGNEAFAQALADAGAGELGAIETRNFPDGETYVRLATDVAGKAVLLVSTLARPDEGFLRLVFLADAARSLGAATVTLVAPYLAYMRQDRRFRPGEAITSRTFARLISASFDRLVTVDPHLHRYPALSALYEIPALTLHAAPLLADWIAASIAKPLVIGPDEESEQWVSAIAARIGAPHAVLRKIRHGDRDVEIALPDLSRWNGLQPVLVDDIASSGNTLIEAASKLPPLGFARPDVAVVHGIFAGDSYARLAPLCGRIVSSDSVSHPTNVIGLSRLIAEALAAAAAPDPELVRHRRPPEPVDDVERAGIDSFPASDPPPWTGGVA</sequence>
<dbReference type="Gene3D" id="3.40.50.2020">
    <property type="match status" value="2"/>
</dbReference>
<dbReference type="Proteomes" id="UP000433050">
    <property type="component" value="Unassembled WGS sequence"/>
</dbReference>
<evidence type="ECO:0000256" key="2">
    <source>
        <dbReference type="RuleBase" id="RU004324"/>
    </source>
</evidence>
<dbReference type="RefSeq" id="WP_159602171.1">
    <property type="nucleotide sequence ID" value="NZ_CACSAS010000029.1"/>
</dbReference>
<dbReference type="GO" id="GO:0002189">
    <property type="term" value="C:ribose phosphate diphosphokinase complex"/>
    <property type="evidence" value="ECO:0007669"/>
    <property type="project" value="TreeGrafter"/>
</dbReference>
<dbReference type="NCBIfam" id="TIGR01251">
    <property type="entry name" value="ribP_PPkin"/>
    <property type="match status" value="1"/>
</dbReference>
<reference evidence="6 7" key="1">
    <citation type="submission" date="2019-12" db="EMBL/GenBank/DDBJ databases">
        <authorList>
            <person name="Reyes-Prieto M."/>
        </authorList>
    </citation>
    <scope>NUCLEOTIDE SEQUENCE [LARGE SCALE GENOMIC DNA]</scope>
    <source>
        <strain evidence="6">HF14-78462</strain>
    </source>
</reference>
<dbReference type="PANTHER" id="PTHR10210">
    <property type="entry name" value="RIBOSE-PHOSPHATE DIPHOSPHOKINASE FAMILY MEMBER"/>
    <property type="match status" value="1"/>
</dbReference>
<dbReference type="GO" id="GO:0006015">
    <property type="term" value="P:5-phosphoribose 1-diphosphate biosynthetic process"/>
    <property type="evidence" value="ECO:0007669"/>
    <property type="project" value="TreeGrafter"/>
</dbReference>
<feature type="region of interest" description="Disordered" evidence="3">
    <location>
        <begin position="304"/>
        <end position="342"/>
    </location>
</feature>
<keyword evidence="6" id="KW-0808">Transferase</keyword>
<dbReference type="NCBIfam" id="NF005537">
    <property type="entry name" value="PRK07199.1"/>
    <property type="match status" value="1"/>
</dbReference>
<feature type="domain" description="Ribose-phosphate pyrophosphokinase N-terminal" evidence="5">
    <location>
        <begin position="14"/>
        <end position="125"/>
    </location>
</feature>
<organism evidence="6 7">
    <name type="scientific">Starkeya nomas</name>
    <dbReference type="NCBI Taxonomy" id="2666134"/>
    <lineage>
        <taxon>Bacteria</taxon>
        <taxon>Pseudomonadati</taxon>
        <taxon>Pseudomonadota</taxon>
        <taxon>Alphaproteobacteria</taxon>
        <taxon>Hyphomicrobiales</taxon>
        <taxon>Xanthobacteraceae</taxon>
        <taxon>Starkeya</taxon>
    </lineage>
</organism>
<keyword evidence="1 2" id="KW-0545">Nucleotide biosynthesis</keyword>
<dbReference type="Pfam" id="PF00156">
    <property type="entry name" value="Pribosyltran"/>
    <property type="match status" value="1"/>
</dbReference>
<dbReference type="EMBL" id="CACSAS010000029">
    <property type="protein sequence ID" value="CAA0129113.1"/>
    <property type="molecule type" value="Genomic_DNA"/>
</dbReference>
<dbReference type="Pfam" id="PF13793">
    <property type="entry name" value="Pribosyltran_N"/>
    <property type="match status" value="1"/>
</dbReference>
<comment type="similarity">
    <text evidence="2">Belongs to the ribose-phosphate pyrophosphokinase family.</text>
</comment>
<dbReference type="GO" id="GO:0006164">
    <property type="term" value="P:purine nucleotide biosynthetic process"/>
    <property type="evidence" value="ECO:0007669"/>
    <property type="project" value="TreeGrafter"/>
</dbReference>
<evidence type="ECO:0000313" key="6">
    <source>
        <dbReference type="EMBL" id="CAA0129113.1"/>
    </source>
</evidence>
<feature type="domain" description="Phosphoribosyltransferase" evidence="4">
    <location>
        <begin position="144"/>
        <end position="245"/>
    </location>
</feature>